<dbReference type="AlphaFoldDB" id="A0AAN6ZPK8"/>
<evidence type="ECO:0000313" key="2">
    <source>
        <dbReference type="EMBL" id="KAK4146182.1"/>
    </source>
</evidence>
<gene>
    <name evidence="2" type="ORF">C8A04DRAFT_35169</name>
</gene>
<dbReference type="PANTHER" id="PTHR42470">
    <property type="entry name" value="VAST DOMAIN-CONTAINING PROTEIN"/>
    <property type="match status" value="1"/>
</dbReference>
<reference evidence="2" key="1">
    <citation type="journal article" date="2023" name="Mol. Phylogenet. Evol.">
        <title>Genome-scale phylogeny and comparative genomics of the fungal order Sordariales.</title>
        <authorList>
            <person name="Hensen N."/>
            <person name="Bonometti L."/>
            <person name="Westerberg I."/>
            <person name="Brannstrom I.O."/>
            <person name="Guillou S."/>
            <person name="Cros-Aarteil S."/>
            <person name="Calhoun S."/>
            <person name="Haridas S."/>
            <person name="Kuo A."/>
            <person name="Mondo S."/>
            <person name="Pangilinan J."/>
            <person name="Riley R."/>
            <person name="LaButti K."/>
            <person name="Andreopoulos B."/>
            <person name="Lipzen A."/>
            <person name="Chen C."/>
            <person name="Yan M."/>
            <person name="Daum C."/>
            <person name="Ng V."/>
            <person name="Clum A."/>
            <person name="Steindorff A."/>
            <person name="Ohm R.A."/>
            <person name="Martin F."/>
            <person name="Silar P."/>
            <person name="Natvig D.O."/>
            <person name="Lalanne C."/>
            <person name="Gautier V."/>
            <person name="Ament-Velasquez S.L."/>
            <person name="Kruys A."/>
            <person name="Hutchinson M.I."/>
            <person name="Powell A.J."/>
            <person name="Barry K."/>
            <person name="Miller A.N."/>
            <person name="Grigoriev I.V."/>
            <person name="Debuchy R."/>
            <person name="Gladieux P."/>
            <person name="Hiltunen Thoren M."/>
            <person name="Johannesson H."/>
        </authorList>
    </citation>
    <scope>NUCLEOTIDE SEQUENCE</scope>
    <source>
        <strain evidence="2">CBS 141.50</strain>
    </source>
</reference>
<reference evidence="2" key="2">
    <citation type="submission" date="2023-05" db="EMBL/GenBank/DDBJ databases">
        <authorList>
            <consortium name="Lawrence Berkeley National Laboratory"/>
            <person name="Steindorff A."/>
            <person name="Hensen N."/>
            <person name="Bonometti L."/>
            <person name="Westerberg I."/>
            <person name="Brannstrom I.O."/>
            <person name="Guillou S."/>
            <person name="Cros-Aarteil S."/>
            <person name="Calhoun S."/>
            <person name="Haridas S."/>
            <person name="Kuo A."/>
            <person name="Mondo S."/>
            <person name="Pangilinan J."/>
            <person name="Riley R."/>
            <person name="Labutti K."/>
            <person name="Andreopoulos B."/>
            <person name="Lipzen A."/>
            <person name="Chen C."/>
            <person name="Yanf M."/>
            <person name="Daum C."/>
            <person name="Ng V."/>
            <person name="Clum A."/>
            <person name="Ohm R."/>
            <person name="Martin F."/>
            <person name="Silar P."/>
            <person name="Natvig D."/>
            <person name="Lalanne C."/>
            <person name="Gautier V."/>
            <person name="Ament-Velasquez S.L."/>
            <person name="Kruys A."/>
            <person name="Hutchinson M.I."/>
            <person name="Powell A.J."/>
            <person name="Barry K."/>
            <person name="Miller A.N."/>
            <person name="Grigoriev I.V."/>
            <person name="Debuchy R."/>
            <person name="Gladieux P."/>
            <person name="Thoren M.H."/>
            <person name="Johannesson H."/>
        </authorList>
    </citation>
    <scope>NUCLEOTIDE SEQUENCE</scope>
    <source>
        <strain evidence="2">CBS 141.50</strain>
    </source>
</reference>
<keyword evidence="3" id="KW-1185">Reference proteome</keyword>
<dbReference type="GeneID" id="87819682"/>
<dbReference type="Pfam" id="PF25545">
    <property type="entry name" value="DUF7924"/>
    <property type="match status" value="1"/>
</dbReference>
<feature type="domain" description="DUF7924" evidence="1">
    <location>
        <begin position="220"/>
        <end position="440"/>
    </location>
</feature>
<organism evidence="2 3">
    <name type="scientific">Dichotomopilus funicola</name>
    <dbReference type="NCBI Taxonomy" id="1934379"/>
    <lineage>
        <taxon>Eukaryota</taxon>
        <taxon>Fungi</taxon>
        <taxon>Dikarya</taxon>
        <taxon>Ascomycota</taxon>
        <taxon>Pezizomycotina</taxon>
        <taxon>Sordariomycetes</taxon>
        <taxon>Sordariomycetidae</taxon>
        <taxon>Sordariales</taxon>
        <taxon>Chaetomiaceae</taxon>
        <taxon>Dichotomopilus</taxon>
    </lineage>
</organism>
<dbReference type="Proteomes" id="UP001302676">
    <property type="component" value="Unassembled WGS sequence"/>
</dbReference>
<dbReference type="InterPro" id="IPR057684">
    <property type="entry name" value="DUF7924"/>
</dbReference>
<name>A0AAN6ZPK8_9PEZI</name>
<dbReference type="RefSeq" id="XP_062639553.1">
    <property type="nucleotide sequence ID" value="XM_062783069.1"/>
</dbReference>
<evidence type="ECO:0000259" key="1">
    <source>
        <dbReference type="Pfam" id="PF25545"/>
    </source>
</evidence>
<evidence type="ECO:0000313" key="3">
    <source>
        <dbReference type="Proteomes" id="UP001302676"/>
    </source>
</evidence>
<comment type="caution">
    <text evidence="2">The sequence shown here is derived from an EMBL/GenBank/DDBJ whole genome shotgun (WGS) entry which is preliminary data.</text>
</comment>
<protein>
    <recommendedName>
        <fullName evidence="1">DUF7924 domain-containing protein</fullName>
    </recommendedName>
</protein>
<dbReference type="EMBL" id="MU853563">
    <property type="protein sequence ID" value="KAK4146182.1"/>
    <property type="molecule type" value="Genomic_DNA"/>
</dbReference>
<proteinExistence type="predicted"/>
<dbReference type="PANTHER" id="PTHR42470:SF1">
    <property type="entry name" value="VAST DOMAIN-CONTAINING PROTEIN"/>
    <property type="match status" value="1"/>
</dbReference>
<sequence>MNWGFTEERTRRSLAAPSKVVQAKLPGAVGDTGAEEVTQTNLRHPRPRPRLNASFLKEFVDPIGPYPGLGSIHTFVSKWLESVGSDRGKHCLSDSHLHLSNHGPVSRRLTRSAPEMSSTRGADGFVVPAVPASSRSRISRIDSGDDFNRSLASSTGNPRHPRYRETSLLLNHIYIRHPATPLPDLVTGCIDSIRAQRDSPGLSPDELSQAIYQLDTLEEGCDEDQVAGLLNNTAFPNTTTDTMYGPGTGLTSNSGTLIAQHLVPITPTSPYRVSQPKPDKLYGYSGRMTGAFTEPQLLAKTMLHPKHPDYATATSKALDFPFFVVEFKAAGGTRGDLWVATNQCAGASAACLNVVSQLNWALQKYQSTERIDNLCYSVAVDNNLAKLYISWKEDDRSYYFQRIGTFLLSHPEGFKDFRKQVRNILDWGKGARLTQIRDALDIVLEGNRKCASEAARSRPSPS</sequence>
<accession>A0AAN6ZPK8</accession>